<dbReference type="PANTHER" id="PTHR31209:SF0">
    <property type="entry name" value="METALLOENZYME DOMAIN-CONTAINING PROTEIN"/>
    <property type="match status" value="1"/>
</dbReference>
<keyword evidence="9" id="KW-1185">Reference proteome</keyword>
<evidence type="ECO:0000313" key="9">
    <source>
        <dbReference type="Proteomes" id="UP000267798"/>
    </source>
</evidence>
<evidence type="ECO:0000256" key="4">
    <source>
        <dbReference type="ARBA" id="ARBA00005524"/>
    </source>
</evidence>
<dbReference type="Gene3D" id="3.40.720.10">
    <property type="entry name" value="Alkaline Phosphatase, subunit A"/>
    <property type="match status" value="2"/>
</dbReference>
<keyword evidence="6 8" id="KW-0413">Isomerase</keyword>
<evidence type="ECO:0000256" key="2">
    <source>
        <dbReference type="ARBA" id="ARBA00002315"/>
    </source>
</evidence>
<accession>A0A3A6PDP3</accession>
<name>A0A3A6PDP3_9BACL</name>
<evidence type="ECO:0000256" key="3">
    <source>
        <dbReference type="ARBA" id="ARBA00004921"/>
    </source>
</evidence>
<evidence type="ECO:0000256" key="6">
    <source>
        <dbReference type="ARBA" id="ARBA00023235"/>
    </source>
</evidence>
<comment type="catalytic activity">
    <reaction evidence="1">
        <text>(2R)-2-phosphoglycerate = (2R)-3-phosphoglycerate</text>
        <dbReference type="Rhea" id="RHEA:15901"/>
        <dbReference type="ChEBI" id="CHEBI:58272"/>
        <dbReference type="ChEBI" id="CHEBI:58289"/>
        <dbReference type="EC" id="5.4.2.12"/>
    </reaction>
</comment>
<protein>
    <submittedName>
        <fullName evidence="8">2,3-bisphosphoglycerate-independent phosphoglycerate mutase</fullName>
        <ecNumber evidence="8">5.4.2.12</ecNumber>
    </submittedName>
</protein>
<proteinExistence type="inferred from homology"/>
<dbReference type="InterPro" id="IPR006124">
    <property type="entry name" value="Metalloenzyme"/>
</dbReference>
<dbReference type="OrthoDB" id="9804453at2"/>
<dbReference type="InterPro" id="IPR017850">
    <property type="entry name" value="Alkaline_phosphatase_core_sf"/>
</dbReference>
<evidence type="ECO:0000259" key="7">
    <source>
        <dbReference type="Pfam" id="PF01676"/>
    </source>
</evidence>
<evidence type="ECO:0000256" key="1">
    <source>
        <dbReference type="ARBA" id="ARBA00000370"/>
    </source>
</evidence>
<dbReference type="Proteomes" id="UP000267798">
    <property type="component" value="Unassembled WGS sequence"/>
</dbReference>
<dbReference type="NCBIfam" id="NF003104">
    <property type="entry name" value="PRK04024.1"/>
    <property type="match status" value="1"/>
</dbReference>
<reference evidence="8 9" key="1">
    <citation type="submission" date="2018-09" db="EMBL/GenBank/DDBJ databases">
        <title>Paenibacillus aracenensis nov. sp. isolated from a cave in southern Spain.</title>
        <authorList>
            <person name="Jurado V."/>
            <person name="Gutierrez-Patricio S."/>
            <person name="Gonzalez-Pimentel J.L."/>
            <person name="Miller A.Z."/>
            <person name="Laiz L."/>
            <person name="Saiz-Jimenez C."/>
        </authorList>
    </citation>
    <scope>NUCLEOTIDE SEQUENCE [LARGE SCALE GENOMIC DNA]</scope>
    <source>
        <strain evidence="8 9">JCM 19203</strain>
    </source>
</reference>
<dbReference type="PANTHER" id="PTHR31209">
    <property type="entry name" value="COFACTOR-INDEPENDENT PHOSPHOGLYCERATE MUTASE"/>
    <property type="match status" value="1"/>
</dbReference>
<comment type="caution">
    <text evidence="8">The sequence shown here is derived from an EMBL/GenBank/DDBJ whole genome shotgun (WGS) entry which is preliminary data.</text>
</comment>
<evidence type="ECO:0000313" key="8">
    <source>
        <dbReference type="EMBL" id="RJX38685.1"/>
    </source>
</evidence>
<dbReference type="SUPFAM" id="SSF53649">
    <property type="entry name" value="Alkaline phosphatase-like"/>
    <property type="match status" value="1"/>
</dbReference>
<evidence type="ECO:0000256" key="5">
    <source>
        <dbReference type="ARBA" id="ARBA00023152"/>
    </source>
</evidence>
<dbReference type="EMBL" id="QXQB01000003">
    <property type="protein sequence ID" value="RJX38685.1"/>
    <property type="molecule type" value="Genomic_DNA"/>
</dbReference>
<comment type="pathway">
    <text evidence="3">Carbohydrate degradation.</text>
</comment>
<dbReference type="NCBIfam" id="TIGR00306">
    <property type="entry name" value="apgM"/>
    <property type="match status" value="1"/>
</dbReference>
<dbReference type="PIRSF" id="PIRSF006392">
    <property type="entry name" value="IPGAM_arch"/>
    <property type="match status" value="1"/>
</dbReference>
<feature type="domain" description="Metalloenzyme" evidence="7">
    <location>
        <begin position="5"/>
        <end position="393"/>
    </location>
</feature>
<sequence length="412" mass="44484">MLYRKVVLAIADGLGDRPNPILGHKTPLEYASTPNLDRLAAKGITGMMDLIASGIPVGTDMGHLILFGYEPQNYPGRGPIEALGIGMDVRPGDIVFRCNFATVDEHGVVVDRRAGRIREGTDKIADAINGIIVHGVTVYFQPATEHRAVLILRGDGLSDQVSDSDPKAPNDGSPFLRIEPLDLTKEAQKTALVLNSFLLKAHSILKDHSVNAERISQGKLPANFILTRGAGKMTELEPITDKLNIKGCCIAGESTVLGVARMAGFQTVTHSSMTGNMDTNIQLKAKLATESLAENDMILVHLKAPDLQGHDNEPFQKAKAIEMFDEMIGLIEKGIPEDVYLAIAADHSTPCEIGEHTGDPVPVLISGPSIRKDRVTEFNEMDCAYGGLGHLTGNDFVRTLHGFMGRVKKQGN</sequence>
<dbReference type="GO" id="GO:0004619">
    <property type="term" value="F:phosphoglycerate mutase activity"/>
    <property type="evidence" value="ECO:0007669"/>
    <property type="project" value="UniProtKB-EC"/>
</dbReference>
<dbReference type="HAMAP" id="MF_01402_A">
    <property type="entry name" value="ApgM_A"/>
    <property type="match status" value="1"/>
</dbReference>
<keyword evidence="5" id="KW-0324">Glycolysis</keyword>
<organism evidence="8 9">
    <name type="scientific">Paenibacillus pinisoli</name>
    <dbReference type="NCBI Taxonomy" id="1276110"/>
    <lineage>
        <taxon>Bacteria</taxon>
        <taxon>Bacillati</taxon>
        <taxon>Bacillota</taxon>
        <taxon>Bacilli</taxon>
        <taxon>Bacillales</taxon>
        <taxon>Paenibacillaceae</taxon>
        <taxon>Paenibacillus</taxon>
    </lineage>
</organism>
<comment type="similarity">
    <text evidence="4">Belongs to the BPG-independent phosphoglycerate mutase family. A-PGAM subfamily.</text>
</comment>
<dbReference type="GO" id="GO:0006096">
    <property type="term" value="P:glycolytic process"/>
    <property type="evidence" value="ECO:0007669"/>
    <property type="project" value="UniProtKB-KW"/>
</dbReference>
<dbReference type="Pfam" id="PF10143">
    <property type="entry name" value="PhosphMutase"/>
    <property type="match status" value="1"/>
</dbReference>
<gene>
    <name evidence="8" type="ORF">D3P09_14150</name>
</gene>
<dbReference type="InterPro" id="IPR004456">
    <property type="entry name" value="Pglycerate_mutase_ApgM"/>
</dbReference>
<dbReference type="CDD" id="cd16011">
    <property type="entry name" value="iPGM_like"/>
    <property type="match status" value="1"/>
</dbReference>
<dbReference type="Pfam" id="PF01676">
    <property type="entry name" value="Metalloenzyme"/>
    <property type="match status" value="1"/>
</dbReference>
<dbReference type="EC" id="5.4.2.12" evidence="8"/>
<dbReference type="GO" id="GO:0046872">
    <property type="term" value="F:metal ion binding"/>
    <property type="evidence" value="ECO:0007669"/>
    <property type="project" value="InterPro"/>
</dbReference>
<dbReference type="InterPro" id="IPR023665">
    <property type="entry name" value="ApgAM_prokaryotes"/>
</dbReference>
<comment type="function">
    <text evidence="2">Catalyzes the interconversion of 2-phosphoglycerate and 3-phosphoglycerate.</text>
</comment>
<dbReference type="AlphaFoldDB" id="A0A3A6PDP3"/>